<gene>
    <name evidence="1" type="ORF">GPA21_03310</name>
</gene>
<sequence length="131" mass="13908">MHQELSSLPNDNNRRPRLRVALVTSAAAHGEVVARLASACAEIELVGHADTETEAVRLYFHSRPEVMVLDSRLIPDEPARLLGMLKRIAPNALIVSLVPSLDSMQALAVRAVGADRVATPSALGATLAALA</sequence>
<dbReference type="AlphaFoldDB" id="A0A972F6P4"/>
<dbReference type="Proteomes" id="UP000599523">
    <property type="component" value="Unassembled WGS sequence"/>
</dbReference>
<evidence type="ECO:0000313" key="1">
    <source>
        <dbReference type="EMBL" id="NMG02000.1"/>
    </source>
</evidence>
<evidence type="ECO:0000313" key="2">
    <source>
        <dbReference type="Proteomes" id="UP000599523"/>
    </source>
</evidence>
<organism evidence="1 2">
    <name type="scientific">Azoarcus taiwanensis</name>
    <dbReference type="NCBI Taxonomy" id="666964"/>
    <lineage>
        <taxon>Bacteria</taxon>
        <taxon>Pseudomonadati</taxon>
        <taxon>Pseudomonadota</taxon>
        <taxon>Betaproteobacteria</taxon>
        <taxon>Rhodocyclales</taxon>
        <taxon>Zoogloeaceae</taxon>
        <taxon>Azoarcus</taxon>
    </lineage>
</organism>
<dbReference type="EMBL" id="WTVM01000012">
    <property type="protein sequence ID" value="NMG02000.1"/>
    <property type="molecule type" value="Genomic_DNA"/>
</dbReference>
<proteinExistence type="predicted"/>
<protein>
    <submittedName>
        <fullName evidence="1">Two-component system response regulator</fullName>
    </submittedName>
</protein>
<name>A0A972F6P4_9RHOO</name>
<accession>A0A972F6P4</accession>
<dbReference type="RefSeq" id="WP_168986791.1">
    <property type="nucleotide sequence ID" value="NZ_CAWPHM010000033.1"/>
</dbReference>
<keyword evidence="2" id="KW-1185">Reference proteome</keyword>
<reference evidence="1" key="1">
    <citation type="submission" date="2019-12" db="EMBL/GenBank/DDBJ databases">
        <title>Comparative genomics gives insights into the taxonomy of the Azoarcus-Aromatoleum group and reveals separate origins of nif in the plant-associated Azoarcus and non-plant-associated Aromatoleum sub-groups.</title>
        <authorList>
            <person name="Lafos M."/>
            <person name="Maluk M."/>
            <person name="Batista M."/>
            <person name="Junghare M."/>
            <person name="Carmona M."/>
            <person name="Faoro H."/>
            <person name="Cruz L.M."/>
            <person name="Battistoni F."/>
            <person name="De Souza E."/>
            <person name="Pedrosa F."/>
            <person name="Chen W.-M."/>
            <person name="Poole P.S."/>
            <person name="Dixon R.A."/>
            <person name="James E.K."/>
        </authorList>
    </citation>
    <scope>NUCLEOTIDE SEQUENCE</scope>
    <source>
        <strain evidence="1">NSC3</strain>
    </source>
</reference>
<comment type="caution">
    <text evidence="1">The sequence shown here is derived from an EMBL/GenBank/DDBJ whole genome shotgun (WGS) entry which is preliminary data.</text>
</comment>